<evidence type="ECO:0000313" key="3">
    <source>
        <dbReference type="EMBL" id="MBB4150629.1"/>
    </source>
</evidence>
<dbReference type="InterPro" id="IPR010982">
    <property type="entry name" value="Lambda_DNA-bd_dom_sf"/>
</dbReference>
<evidence type="ECO:0000256" key="1">
    <source>
        <dbReference type="ARBA" id="ARBA00023125"/>
    </source>
</evidence>
<dbReference type="Pfam" id="PF01381">
    <property type="entry name" value="HTH_3"/>
    <property type="match status" value="1"/>
</dbReference>
<name>A0A7W6PXU4_9SPHN</name>
<keyword evidence="5" id="KW-1185">Reference proteome</keyword>
<gene>
    <name evidence="3" type="ORF">GGQ90_004436</name>
    <name evidence="4" type="ORF">GGQ90_004441</name>
</gene>
<dbReference type="Gene3D" id="1.10.260.40">
    <property type="entry name" value="lambda repressor-like DNA-binding domains"/>
    <property type="match status" value="1"/>
</dbReference>
<dbReference type="PROSITE" id="PS50943">
    <property type="entry name" value="HTH_CROC1"/>
    <property type="match status" value="1"/>
</dbReference>
<reference evidence="3 5" key="1">
    <citation type="submission" date="2020-08" db="EMBL/GenBank/DDBJ databases">
        <title>Genomic Encyclopedia of Type Strains, Phase IV (KMG-IV): sequencing the most valuable type-strain genomes for metagenomic binning, comparative biology and taxonomic classification.</title>
        <authorList>
            <person name="Goeker M."/>
        </authorList>
    </citation>
    <scope>NUCLEOTIDE SEQUENCE [LARGE SCALE GENOMIC DNA]</scope>
    <source>
        <strain evidence="3 5">DSM 19371</strain>
    </source>
</reference>
<proteinExistence type="predicted"/>
<keyword evidence="1" id="KW-0238">DNA-binding</keyword>
<dbReference type="EMBL" id="JACIEU010000023">
    <property type="protein sequence ID" value="MBB4150629.1"/>
    <property type="molecule type" value="Genomic_DNA"/>
</dbReference>
<dbReference type="CDD" id="cd00093">
    <property type="entry name" value="HTH_XRE"/>
    <property type="match status" value="1"/>
</dbReference>
<organism evidence="3 5">
    <name type="scientific">Sphingobium scionense</name>
    <dbReference type="NCBI Taxonomy" id="1404341"/>
    <lineage>
        <taxon>Bacteria</taxon>
        <taxon>Pseudomonadati</taxon>
        <taxon>Pseudomonadota</taxon>
        <taxon>Alphaproteobacteria</taxon>
        <taxon>Sphingomonadales</taxon>
        <taxon>Sphingomonadaceae</taxon>
        <taxon>Sphingobium</taxon>
    </lineage>
</organism>
<comment type="caution">
    <text evidence="3">The sequence shown here is derived from an EMBL/GenBank/DDBJ whole genome shotgun (WGS) entry which is preliminary data.</text>
</comment>
<dbReference type="Proteomes" id="UP000590524">
    <property type="component" value="Unassembled WGS sequence"/>
</dbReference>
<dbReference type="RefSeq" id="WP_223178393.1">
    <property type="nucleotide sequence ID" value="NZ_JACIEU010000023.1"/>
</dbReference>
<dbReference type="EMBL" id="JACIEU010000023">
    <property type="protein sequence ID" value="MBB4150634.1"/>
    <property type="molecule type" value="Genomic_DNA"/>
</dbReference>
<dbReference type="PANTHER" id="PTHR46558:SF11">
    <property type="entry name" value="HTH-TYPE TRANSCRIPTIONAL REGULATOR XRE"/>
    <property type="match status" value="1"/>
</dbReference>
<dbReference type="PANTHER" id="PTHR46558">
    <property type="entry name" value="TRACRIPTIONAL REGULATORY PROTEIN-RELATED-RELATED"/>
    <property type="match status" value="1"/>
</dbReference>
<protein>
    <submittedName>
        <fullName evidence="3">Transcriptional regulator with XRE-family HTH domain</fullName>
    </submittedName>
</protein>
<evidence type="ECO:0000259" key="2">
    <source>
        <dbReference type="PROSITE" id="PS50943"/>
    </source>
</evidence>
<accession>A0A7W6PXU4</accession>
<evidence type="ECO:0000313" key="5">
    <source>
        <dbReference type="Proteomes" id="UP000590524"/>
    </source>
</evidence>
<dbReference type="SUPFAM" id="SSF47413">
    <property type="entry name" value="lambda repressor-like DNA-binding domains"/>
    <property type="match status" value="1"/>
</dbReference>
<feature type="domain" description="HTH cro/C1-type" evidence="2">
    <location>
        <begin position="30"/>
        <end position="84"/>
    </location>
</feature>
<evidence type="ECO:0000313" key="4">
    <source>
        <dbReference type="EMBL" id="MBB4150634.1"/>
    </source>
</evidence>
<dbReference type="SMART" id="SM00530">
    <property type="entry name" value="HTH_XRE"/>
    <property type="match status" value="1"/>
</dbReference>
<dbReference type="InterPro" id="IPR001387">
    <property type="entry name" value="Cro/C1-type_HTH"/>
</dbReference>
<dbReference type="GO" id="GO:0003677">
    <property type="term" value="F:DNA binding"/>
    <property type="evidence" value="ECO:0007669"/>
    <property type="project" value="UniProtKB-KW"/>
</dbReference>
<dbReference type="AlphaFoldDB" id="A0A7W6PXU4"/>
<sequence>MRQRTNRQLALDLTMSPDERHFFEQLGKRIAQTRQAASLTQQQVADSIGIPQPQYASYEVGRRRVPVSMLPRLARIFKTTIDALIGDDASAALAAPAERRTRRGPPSRIEQQLDAIAKLPKASQKAVSQVLDAMLAQHATVTGQEVAAP</sequence>